<dbReference type="SUPFAM" id="SSF55347">
    <property type="entry name" value="Glyceraldehyde-3-phosphate dehydrogenase-like, C-terminal domain"/>
    <property type="match status" value="1"/>
</dbReference>
<evidence type="ECO:0000259" key="5">
    <source>
        <dbReference type="Pfam" id="PF22725"/>
    </source>
</evidence>
<accession>A0A512DEV2</accession>
<dbReference type="Gene3D" id="3.40.50.720">
    <property type="entry name" value="NAD(P)-binding Rossmann-like Domain"/>
    <property type="match status" value="1"/>
</dbReference>
<evidence type="ECO:0000313" key="7">
    <source>
        <dbReference type="Proteomes" id="UP000321181"/>
    </source>
</evidence>
<dbReference type="Proteomes" id="UP000321181">
    <property type="component" value="Unassembled WGS sequence"/>
</dbReference>
<reference evidence="6 7" key="1">
    <citation type="submission" date="2019-07" db="EMBL/GenBank/DDBJ databases">
        <title>Whole genome shotgun sequence of Cellulomonas aerilata NBRC 106308.</title>
        <authorList>
            <person name="Hosoyama A."/>
            <person name="Uohara A."/>
            <person name="Ohji S."/>
            <person name="Ichikawa N."/>
        </authorList>
    </citation>
    <scope>NUCLEOTIDE SEQUENCE [LARGE SCALE GENOMIC DNA]</scope>
    <source>
        <strain evidence="6 7">NBRC 106308</strain>
    </source>
</reference>
<dbReference type="GO" id="GO:0016491">
    <property type="term" value="F:oxidoreductase activity"/>
    <property type="evidence" value="ECO:0007669"/>
    <property type="project" value="UniProtKB-KW"/>
</dbReference>
<sequence>MTHVEDPRSAPPIRWGILGAGGIAGSFADAVNGHTRAQLVAVGSRNRDRSSRFATAHGVPTTHLGYRDLVGNPQVDAVYVATPHSEHREHALLAIAAGKHVLVEKAFTRNTGEAEEVFEAARAAGVFVMEAMWTRFLPHVAALHQVIDAGEIGEIVAITADHGHRFRHDPSSRLFDPALAGGALLDLGVYPISFAHDFLGVPDAVHAVGQMTDTGVDGQVSVVLSYGAQVQATLSTTLWSSTPTRAHISGTEGNIQVEGNFYAPTSFTVTRDDGARWSFERPGRQGLQFEAAEVARRVDAGETQSPRMTWDGTLDVMRTMDEVRRQIGLAYPGE</sequence>
<dbReference type="PANTHER" id="PTHR22604:SF105">
    <property type="entry name" value="TRANS-1,2-DIHYDROBENZENE-1,2-DIOL DEHYDROGENASE"/>
    <property type="match status" value="1"/>
</dbReference>
<keyword evidence="7" id="KW-1185">Reference proteome</keyword>
<keyword evidence="2" id="KW-0560">Oxidoreductase</keyword>
<dbReference type="InterPro" id="IPR055170">
    <property type="entry name" value="GFO_IDH_MocA-like_dom"/>
</dbReference>
<dbReference type="OrthoDB" id="9815825at2"/>
<dbReference type="Pfam" id="PF22725">
    <property type="entry name" value="GFO_IDH_MocA_C3"/>
    <property type="match status" value="1"/>
</dbReference>
<protein>
    <submittedName>
        <fullName evidence="6">Oxidoreductase</fullName>
    </submittedName>
</protein>
<keyword evidence="3" id="KW-0520">NAD</keyword>
<evidence type="ECO:0000256" key="3">
    <source>
        <dbReference type="ARBA" id="ARBA00023027"/>
    </source>
</evidence>
<dbReference type="InterPro" id="IPR036291">
    <property type="entry name" value="NAD(P)-bd_dom_sf"/>
</dbReference>
<evidence type="ECO:0000256" key="1">
    <source>
        <dbReference type="ARBA" id="ARBA00010928"/>
    </source>
</evidence>
<gene>
    <name evidence="6" type="ORF">CAE01nite_26970</name>
</gene>
<dbReference type="GO" id="GO:0000166">
    <property type="term" value="F:nucleotide binding"/>
    <property type="evidence" value="ECO:0007669"/>
    <property type="project" value="InterPro"/>
</dbReference>
<evidence type="ECO:0000259" key="4">
    <source>
        <dbReference type="Pfam" id="PF01408"/>
    </source>
</evidence>
<dbReference type="AlphaFoldDB" id="A0A512DEV2"/>
<dbReference type="SUPFAM" id="SSF51735">
    <property type="entry name" value="NAD(P)-binding Rossmann-fold domains"/>
    <property type="match status" value="1"/>
</dbReference>
<feature type="domain" description="Gfo/Idh/MocA-like oxidoreductase N-terminal" evidence="4">
    <location>
        <begin position="13"/>
        <end position="130"/>
    </location>
</feature>
<dbReference type="EMBL" id="BJYY01000016">
    <property type="protein sequence ID" value="GEO34972.1"/>
    <property type="molecule type" value="Genomic_DNA"/>
</dbReference>
<evidence type="ECO:0000313" key="6">
    <source>
        <dbReference type="EMBL" id="GEO34972.1"/>
    </source>
</evidence>
<dbReference type="Gene3D" id="3.30.360.10">
    <property type="entry name" value="Dihydrodipicolinate Reductase, domain 2"/>
    <property type="match status" value="1"/>
</dbReference>
<comment type="caution">
    <text evidence="6">The sequence shown here is derived from an EMBL/GenBank/DDBJ whole genome shotgun (WGS) entry which is preliminary data.</text>
</comment>
<proteinExistence type="inferred from homology"/>
<dbReference type="RefSeq" id="WP_146905478.1">
    <property type="nucleotide sequence ID" value="NZ_BAAARM010000001.1"/>
</dbReference>
<dbReference type="InterPro" id="IPR050984">
    <property type="entry name" value="Gfo/Idh/MocA_domain"/>
</dbReference>
<dbReference type="Pfam" id="PF01408">
    <property type="entry name" value="GFO_IDH_MocA"/>
    <property type="match status" value="1"/>
</dbReference>
<name>A0A512DEV2_9CELL</name>
<dbReference type="PANTHER" id="PTHR22604">
    <property type="entry name" value="OXIDOREDUCTASES"/>
    <property type="match status" value="1"/>
</dbReference>
<feature type="domain" description="GFO/IDH/MocA-like oxidoreductase" evidence="5">
    <location>
        <begin position="141"/>
        <end position="255"/>
    </location>
</feature>
<organism evidence="6 7">
    <name type="scientific">Cellulomonas aerilata</name>
    <dbReference type="NCBI Taxonomy" id="515326"/>
    <lineage>
        <taxon>Bacteria</taxon>
        <taxon>Bacillati</taxon>
        <taxon>Actinomycetota</taxon>
        <taxon>Actinomycetes</taxon>
        <taxon>Micrococcales</taxon>
        <taxon>Cellulomonadaceae</taxon>
        <taxon>Cellulomonas</taxon>
    </lineage>
</organism>
<evidence type="ECO:0000256" key="2">
    <source>
        <dbReference type="ARBA" id="ARBA00023002"/>
    </source>
</evidence>
<dbReference type="InterPro" id="IPR000683">
    <property type="entry name" value="Gfo/Idh/MocA-like_OxRdtase_N"/>
</dbReference>
<comment type="similarity">
    <text evidence="1">Belongs to the Gfo/Idh/MocA family.</text>
</comment>